<evidence type="ECO:0000259" key="3">
    <source>
        <dbReference type="Pfam" id="PF02866"/>
    </source>
</evidence>
<dbReference type="InterPro" id="IPR022383">
    <property type="entry name" value="Lactate/malate_DH_C"/>
</dbReference>
<reference evidence="4 5" key="1">
    <citation type="submission" date="2024-02" db="EMBL/GenBank/DDBJ databases">
        <authorList>
            <person name="Chen Y."/>
            <person name="Shah S."/>
            <person name="Dougan E. K."/>
            <person name="Thang M."/>
            <person name="Chan C."/>
        </authorList>
    </citation>
    <scope>NUCLEOTIDE SEQUENCE [LARGE SCALE GENOMIC DNA]</scope>
</reference>
<evidence type="ECO:0000313" key="4">
    <source>
        <dbReference type="EMBL" id="CAK9062003.1"/>
    </source>
</evidence>
<evidence type="ECO:0000256" key="1">
    <source>
        <dbReference type="ARBA" id="ARBA00023002"/>
    </source>
</evidence>
<name>A0ABP0NEW9_9DINO</name>
<dbReference type="InterPro" id="IPR015955">
    <property type="entry name" value="Lactate_DH/Glyco_Ohase_4_C"/>
</dbReference>
<proteinExistence type="predicted"/>
<keyword evidence="1" id="KW-0560">Oxidoreductase</keyword>
<feature type="domain" description="Lactate/malate dehydrogenase C-terminal" evidence="3">
    <location>
        <begin position="96"/>
        <end position="182"/>
    </location>
</feature>
<keyword evidence="5" id="KW-1185">Reference proteome</keyword>
<accession>A0ABP0NEW9</accession>
<dbReference type="PANTHER" id="PTHR11540:SF16">
    <property type="entry name" value="MALATE DEHYDROGENASE, MITOCHONDRIAL"/>
    <property type="match status" value="1"/>
</dbReference>
<evidence type="ECO:0000256" key="2">
    <source>
        <dbReference type="ARBA" id="ARBA00023027"/>
    </source>
</evidence>
<dbReference type="EMBL" id="CAXAMN010021662">
    <property type="protein sequence ID" value="CAK9062003.1"/>
    <property type="molecule type" value="Genomic_DNA"/>
</dbReference>
<gene>
    <name evidence="4" type="ORF">CCMP2556_LOCUS30493</name>
</gene>
<dbReference type="PANTHER" id="PTHR11540">
    <property type="entry name" value="MALATE AND LACTATE DEHYDROGENASE"/>
    <property type="match status" value="1"/>
</dbReference>
<keyword evidence="2" id="KW-0520">NAD</keyword>
<sequence length="192" mass="20329">MPNGYAVIANAALRRRLNLGAIPAGYANLDVSPVWSALVDNNIMDINFGGHSLLLADLGDVAHSTPAAEAQLVPGLVMERPCPEVVARNTANREVAVGLAEAYAAARLAQAVLSGLAGERCAEPAFLKTDVCPGVDYFSSEVIFGPKGVEEVQALPKMTAKEKARLELAVKTLQEDIQEGLSYADTTELGRR</sequence>
<dbReference type="Proteomes" id="UP001642484">
    <property type="component" value="Unassembled WGS sequence"/>
</dbReference>
<dbReference type="Pfam" id="PF02866">
    <property type="entry name" value="Ldh_1_C"/>
    <property type="match status" value="1"/>
</dbReference>
<protein>
    <recommendedName>
        <fullName evidence="3">Lactate/malate dehydrogenase C-terminal domain-containing protein</fullName>
    </recommendedName>
</protein>
<organism evidence="4 5">
    <name type="scientific">Durusdinium trenchii</name>
    <dbReference type="NCBI Taxonomy" id="1381693"/>
    <lineage>
        <taxon>Eukaryota</taxon>
        <taxon>Sar</taxon>
        <taxon>Alveolata</taxon>
        <taxon>Dinophyceae</taxon>
        <taxon>Suessiales</taxon>
        <taxon>Symbiodiniaceae</taxon>
        <taxon>Durusdinium</taxon>
    </lineage>
</organism>
<dbReference type="SUPFAM" id="SSF56327">
    <property type="entry name" value="LDH C-terminal domain-like"/>
    <property type="match status" value="1"/>
</dbReference>
<dbReference type="Gene3D" id="3.90.110.10">
    <property type="entry name" value="Lactate dehydrogenase/glycoside hydrolase, family 4, C-terminal"/>
    <property type="match status" value="1"/>
</dbReference>
<comment type="caution">
    <text evidence="4">The sequence shown here is derived from an EMBL/GenBank/DDBJ whole genome shotgun (WGS) entry which is preliminary data.</text>
</comment>
<evidence type="ECO:0000313" key="5">
    <source>
        <dbReference type="Proteomes" id="UP001642484"/>
    </source>
</evidence>